<evidence type="ECO:0000256" key="4">
    <source>
        <dbReference type="ARBA" id="ARBA00022692"/>
    </source>
</evidence>
<dbReference type="SMART" id="SM00086">
    <property type="entry name" value="PAC"/>
    <property type="match status" value="5"/>
</dbReference>
<dbReference type="PROSITE" id="PS50112">
    <property type="entry name" value="PAS"/>
    <property type="match status" value="4"/>
</dbReference>
<keyword evidence="9" id="KW-0175">Coiled coil</keyword>
<evidence type="ECO:0000256" key="1">
    <source>
        <dbReference type="ARBA" id="ARBA00004651"/>
    </source>
</evidence>
<dbReference type="Pfam" id="PF07730">
    <property type="entry name" value="HisKA_3"/>
    <property type="match status" value="1"/>
</dbReference>
<dbReference type="eggNOG" id="COG2202">
    <property type="taxonomic scope" value="Bacteria"/>
</dbReference>
<evidence type="ECO:0000256" key="8">
    <source>
        <dbReference type="ARBA" id="ARBA00023136"/>
    </source>
</evidence>
<evidence type="ECO:0000313" key="12">
    <source>
        <dbReference type="EMBL" id="ADU64193.1"/>
    </source>
</evidence>
<dbReference type="SUPFAM" id="SSF55785">
    <property type="entry name" value="PYP-like sensor domain (PAS domain)"/>
    <property type="match status" value="5"/>
</dbReference>
<dbReference type="GO" id="GO:0005886">
    <property type="term" value="C:plasma membrane"/>
    <property type="evidence" value="ECO:0007669"/>
    <property type="project" value="UniProtKB-SubCell"/>
</dbReference>
<dbReference type="STRING" id="643562.Daes_3201"/>
<proteinExistence type="predicted"/>
<accession>E6VRQ6</accession>
<feature type="coiled-coil region" evidence="9">
    <location>
        <begin position="685"/>
        <end position="719"/>
    </location>
</feature>
<dbReference type="PANTHER" id="PTHR24421:SF37">
    <property type="entry name" value="SENSOR HISTIDINE KINASE NARS"/>
    <property type="match status" value="1"/>
</dbReference>
<keyword evidence="5" id="KW-0418">Kinase</keyword>
<dbReference type="InterPro" id="IPR001610">
    <property type="entry name" value="PAC"/>
</dbReference>
<dbReference type="CDD" id="cd16917">
    <property type="entry name" value="HATPase_UhpB-NarQ-NarX-like"/>
    <property type="match status" value="1"/>
</dbReference>
<evidence type="ECO:0000259" key="11">
    <source>
        <dbReference type="PROSITE" id="PS50113"/>
    </source>
</evidence>
<dbReference type="SMART" id="SM00387">
    <property type="entry name" value="HATPase_c"/>
    <property type="match status" value="1"/>
</dbReference>
<dbReference type="InterPro" id="IPR036890">
    <property type="entry name" value="HATPase_C_sf"/>
</dbReference>
<protein>
    <submittedName>
        <fullName evidence="12">PAS sensor protein</fullName>
    </submittedName>
</protein>
<evidence type="ECO:0000256" key="2">
    <source>
        <dbReference type="ARBA" id="ARBA00022475"/>
    </source>
</evidence>
<dbReference type="Gene3D" id="1.20.5.1930">
    <property type="match status" value="1"/>
</dbReference>
<keyword evidence="3" id="KW-0808">Transferase</keyword>
<keyword evidence="2" id="KW-1003">Cell membrane</keyword>
<keyword evidence="7" id="KW-0902">Two-component regulatory system</keyword>
<feature type="domain" description="PAC" evidence="11">
    <location>
        <begin position="619"/>
        <end position="669"/>
    </location>
</feature>
<dbReference type="SUPFAM" id="SSF55874">
    <property type="entry name" value="ATPase domain of HSP90 chaperone/DNA topoisomerase II/histidine kinase"/>
    <property type="match status" value="1"/>
</dbReference>
<dbReference type="SMART" id="SM00091">
    <property type="entry name" value="PAS"/>
    <property type="match status" value="4"/>
</dbReference>
<evidence type="ECO:0000259" key="10">
    <source>
        <dbReference type="PROSITE" id="PS50112"/>
    </source>
</evidence>
<dbReference type="InterPro" id="IPR050482">
    <property type="entry name" value="Sensor_HK_TwoCompSys"/>
</dbReference>
<dbReference type="RefSeq" id="WP_013516094.1">
    <property type="nucleotide sequence ID" value="NC_014844.1"/>
</dbReference>
<dbReference type="OrthoDB" id="6231at2"/>
<keyword evidence="8" id="KW-0472">Membrane</keyword>
<dbReference type="InterPro" id="IPR000014">
    <property type="entry name" value="PAS"/>
</dbReference>
<dbReference type="Pfam" id="PF02518">
    <property type="entry name" value="HATPase_c"/>
    <property type="match status" value="1"/>
</dbReference>
<dbReference type="InterPro" id="IPR035965">
    <property type="entry name" value="PAS-like_dom_sf"/>
</dbReference>
<evidence type="ECO:0000256" key="9">
    <source>
        <dbReference type="SAM" id="Coils"/>
    </source>
</evidence>
<dbReference type="AlphaFoldDB" id="E6VRQ6"/>
<feature type="domain" description="PAS" evidence="10">
    <location>
        <begin position="279"/>
        <end position="334"/>
    </location>
</feature>
<dbReference type="Pfam" id="PF08447">
    <property type="entry name" value="PAS_3"/>
    <property type="match status" value="3"/>
</dbReference>
<dbReference type="eggNOG" id="COG4585">
    <property type="taxonomic scope" value="Bacteria"/>
</dbReference>
<evidence type="ECO:0000256" key="7">
    <source>
        <dbReference type="ARBA" id="ARBA00023012"/>
    </source>
</evidence>
<evidence type="ECO:0000256" key="5">
    <source>
        <dbReference type="ARBA" id="ARBA00022777"/>
    </source>
</evidence>
<feature type="domain" description="PAC" evidence="11">
    <location>
        <begin position="493"/>
        <end position="545"/>
    </location>
</feature>
<evidence type="ECO:0000256" key="6">
    <source>
        <dbReference type="ARBA" id="ARBA00022989"/>
    </source>
</evidence>
<reference evidence="13" key="1">
    <citation type="submission" date="2010-12" db="EMBL/GenBank/DDBJ databases">
        <title>Complete sequence of Desulfovibrio aespoeensis Aspo-2.</title>
        <authorList>
            <consortium name="US DOE Joint Genome Institute"/>
            <person name="Lucas S."/>
            <person name="Copeland A."/>
            <person name="Lapidus A."/>
            <person name="Cheng J.-F."/>
            <person name="Goodwin L."/>
            <person name="Pitluck S."/>
            <person name="Chertkov O."/>
            <person name="Misra M."/>
            <person name="Detter J.C."/>
            <person name="Han C."/>
            <person name="Tapia R."/>
            <person name="Land M."/>
            <person name="Hauser L."/>
            <person name="Kyrpides N."/>
            <person name="Ivanova N."/>
            <person name="Ovchinnikova G."/>
            <person name="Pedersen K."/>
            <person name="Jagevall S."/>
            <person name="Hazen T."/>
            <person name="Woyke T."/>
        </authorList>
    </citation>
    <scope>NUCLEOTIDE SEQUENCE [LARGE SCALE GENOMIC DNA]</scope>
    <source>
        <strain evidence="13">ATCC 700646 / DSM 10631 / Aspo-2</strain>
    </source>
</reference>
<dbReference type="Pfam" id="PF13426">
    <property type="entry name" value="PAS_9"/>
    <property type="match status" value="2"/>
</dbReference>
<dbReference type="InterPro" id="IPR013655">
    <property type="entry name" value="PAS_fold_3"/>
</dbReference>
<feature type="domain" description="PAC" evidence="11">
    <location>
        <begin position="75"/>
        <end position="127"/>
    </location>
</feature>
<feature type="domain" description="PAS" evidence="10">
    <location>
        <begin position="565"/>
        <end position="615"/>
    </location>
</feature>
<keyword evidence="4" id="KW-0812">Transmembrane</keyword>
<dbReference type="Gene3D" id="3.30.450.20">
    <property type="entry name" value="PAS domain"/>
    <property type="match status" value="5"/>
</dbReference>
<dbReference type="InterPro" id="IPR000700">
    <property type="entry name" value="PAS-assoc_C"/>
</dbReference>
<keyword evidence="13" id="KW-1185">Reference proteome</keyword>
<dbReference type="PROSITE" id="PS50113">
    <property type="entry name" value="PAC"/>
    <property type="match status" value="5"/>
</dbReference>
<dbReference type="EMBL" id="CP002431">
    <property type="protein sequence ID" value="ADU64193.1"/>
    <property type="molecule type" value="Genomic_DNA"/>
</dbReference>
<reference evidence="12 13" key="2">
    <citation type="journal article" date="2014" name="Genome Announc.">
        <title>Complete Genome Sequence of the Subsurface, Mesophilic Sulfate-Reducing Bacterium Desulfovibrio aespoeensis Aspo-2.</title>
        <authorList>
            <person name="Pedersen K."/>
            <person name="Bengtsson A."/>
            <person name="Edlund J."/>
            <person name="Rabe L."/>
            <person name="Hazen T."/>
            <person name="Chakraborty R."/>
            <person name="Goodwin L."/>
            <person name="Shapiro N."/>
        </authorList>
    </citation>
    <scope>NUCLEOTIDE SEQUENCE [LARGE SCALE GENOMIC DNA]</scope>
    <source>
        <strain evidence="13">ATCC 700646 / DSM 10631 / Aspo-2</strain>
    </source>
</reference>
<evidence type="ECO:0000313" key="13">
    <source>
        <dbReference type="Proteomes" id="UP000002191"/>
    </source>
</evidence>
<dbReference type="eggNOG" id="COG4191">
    <property type="taxonomic scope" value="Bacteria"/>
</dbReference>
<dbReference type="InterPro" id="IPR011712">
    <property type="entry name" value="Sig_transdc_His_kin_sub3_dim/P"/>
</dbReference>
<dbReference type="CDD" id="cd00130">
    <property type="entry name" value="PAS"/>
    <property type="match status" value="5"/>
</dbReference>
<dbReference type="KEGG" id="das:Daes_3201"/>
<feature type="domain" description="PAC" evidence="11">
    <location>
        <begin position="204"/>
        <end position="256"/>
    </location>
</feature>
<dbReference type="PANTHER" id="PTHR24421">
    <property type="entry name" value="NITRATE/NITRITE SENSOR PROTEIN NARX-RELATED"/>
    <property type="match status" value="1"/>
</dbReference>
<organism evidence="12 13">
    <name type="scientific">Pseudodesulfovibrio aespoeensis (strain ATCC 700646 / DSM 10631 / Aspo-2)</name>
    <name type="common">Desulfovibrio aespoeensis</name>
    <dbReference type="NCBI Taxonomy" id="643562"/>
    <lineage>
        <taxon>Bacteria</taxon>
        <taxon>Pseudomonadati</taxon>
        <taxon>Thermodesulfobacteriota</taxon>
        <taxon>Desulfovibrionia</taxon>
        <taxon>Desulfovibrionales</taxon>
        <taxon>Desulfovibrionaceae</taxon>
    </lineage>
</organism>
<gene>
    <name evidence="12" type="ordered locus">Daes_3201</name>
</gene>
<sequence>MNPHLFAQVLSASGVAMAIRDKNLRPIFANQAFTGFYGYSLAEIVGGRAEDILPGKTQSLLDQTVRPMVRAGQSWEGEYAIRTASGRLCPVWGRFDPVLDDAGRLTHVISIMRDASASLRLRNALTQSERHLHFLTENTRDCLFRLRVADRRFDYISPAVQSITGYSPQEFYEIPGLFDRLMPGEWAGVFDLWWREMLDGVCRDEYEFPLIHKDGSLRWINQRVTLDREADGTATALEGILSDITRRHEAQEMLAVAQKSLNFISSSTSDIFFRMAIPEGTYDYLSPSVEKFSGYPLAEYQAQPLFVRELIHPDWHDYFRKTWAELCRGVVRSEYVFQFIHKSGEVRWARQRVVMHKDTQGNPIAIEGMASDATEYMHTVEALRKSEARFRALFEDSPISLWEEDLTRLKAHFDTLKARGVTDFRAHFSAHPEDLARCAALVDVVAVNKATLQLLRAESRGDLLGNLDKVLTESSMNAFTEEMIVLASGGHEYCGEITHRTLDGQIIWVMVHFSVPPEHRQTLSRVIVSLLDVTPRKRAEQALMESEGRYRALVENAQEGVAVIQGQSILFINDAMTHVFGYARQELQALNPLQLIHPDDMPGIREQVAIHLGGRKAVAFAPFRVVTGDGGIKWVTLSIKPIMWNGQQAHLEILADVTGHKLLEEELRAAHAEVENRVRLRTAELSEANTRLMAEAEERRLAQERILSLTQQLIHAQENERQRIARDLHDKVAQDLSSIVLNMETLFDGCAWVDEVLRQRGEAVTEVVRGAIAAVREIAYGLRPPALDQLGLLLALENHCAETARRTGLEVRFQAVGMDDVPLSFDAEINLYRMVQEALNNTARHARASRVAVRMVKSHPELLVRIEDNGQGFDVDRRMAEALAENRMGLRSMEERARLVCGVMEIQSRVGTGTRIVFKIPLDTLKRSA</sequence>
<dbReference type="Proteomes" id="UP000002191">
    <property type="component" value="Chromosome"/>
</dbReference>
<dbReference type="HOGENOM" id="CLU_309449_0_0_7"/>
<keyword evidence="6" id="KW-1133">Transmembrane helix</keyword>
<name>E6VRQ6_PSEA9</name>
<dbReference type="NCBIfam" id="TIGR00229">
    <property type="entry name" value="sensory_box"/>
    <property type="match status" value="4"/>
</dbReference>
<dbReference type="GO" id="GO:0046983">
    <property type="term" value="F:protein dimerization activity"/>
    <property type="evidence" value="ECO:0007669"/>
    <property type="project" value="InterPro"/>
</dbReference>
<comment type="subcellular location">
    <subcellularLocation>
        <location evidence="1">Cell membrane</location>
        <topology evidence="1">Multi-pass membrane protein</topology>
    </subcellularLocation>
</comment>
<dbReference type="InterPro" id="IPR003594">
    <property type="entry name" value="HATPase_dom"/>
</dbReference>
<feature type="domain" description="PAC" evidence="11">
    <location>
        <begin position="333"/>
        <end position="385"/>
    </location>
</feature>
<feature type="domain" description="PAS" evidence="10">
    <location>
        <begin position="2"/>
        <end position="72"/>
    </location>
</feature>
<feature type="domain" description="PAS" evidence="10">
    <location>
        <begin position="128"/>
        <end position="183"/>
    </location>
</feature>
<evidence type="ECO:0000256" key="3">
    <source>
        <dbReference type="ARBA" id="ARBA00022679"/>
    </source>
</evidence>
<dbReference type="Gene3D" id="3.30.565.10">
    <property type="entry name" value="Histidine kinase-like ATPase, C-terminal domain"/>
    <property type="match status" value="1"/>
</dbReference>
<dbReference type="GO" id="GO:0000155">
    <property type="term" value="F:phosphorelay sensor kinase activity"/>
    <property type="evidence" value="ECO:0007669"/>
    <property type="project" value="InterPro"/>
</dbReference>